<reference evidence="4 5" key="1">
    <citation type="submission" date="2019-04" db="EMBL/GenBank/DDBJ databases">
        <title>Geobacter oryzae sp. nov., ferric-reducing bacteria isolated from paddy soil.</title>
        <authorList>
            <person name="Xu Z."/>
            <person name="Masuda Y."/>
            <person name="Itoh H."/>
            <person name="Senoo K."/>
        </authorList>
    </citation>
    <scope>NUCLEOTIDE SEQUENCE [LARGE SCALE GENOMIC DNA]</scope>
    <source>
        <strain evidence="4 5">Red111</strain>
    </source>
</reference>
<feature type="domain" description="Doubled CXXCH motif" evidence="3">
    <location>
        <begin position="59"/>
        <end position="96"/>
    </location>
</feature>
<dbReference type="RefSeq" id="WP_135871215.1">
    <property type="nucleotide sequence ID" value="NZ_SRSC01000003.1"/>
</dbReference>
<feature type="domain" description="Doubled CXXCH motif" evidence="3">
    <location>
        <begin position="231"/>
        <end position="269"/>
    </location>
</feature>
<feature type="domain" description="Doubled CXXCH motif" evidence="3">
    <location>
        <begin position="390"/>
        <end position="423"/>
    </location>
</feature>
<keyword evidence="1 2" id="KW-0732">Signal</keyword>
<dbReference type="PANTHER" id="PTHR35038">
    <property type="entry name" value="DISSIMILATORY SULFITE REDUCTASE SIRA"/>
    <property type="match status" value="1"/>
</dbReference>
<feature type="chain" id="PRO_5020600295" evidence="2">
    <location>
        <begin position="24"/>
        <end position="425"/>
    </location>
</feature>
<dbReference type="EMBL" id="SRSC01000003">
    <property type="protein sequence ID" value="TGU71534.1"/>
    <property type="molecule type" value="Genomic_DNA"/>
</dbReference>
<dbReference type="AlphaFoldDB" id="A0A4S1CDK3"/>
<feature type="domain" description="Doubled CXXCH motif" evidence="3">
    <location>
        <begin position="330"/>
        <end position="370"/>
    </location>
</feature>
<evidence type="ECO:0000259" key="3">
    <source>
        <dbReference type="Pfam" id="PF09699"/>
    </source>
</evidence>
<dbReference type="NCBIfam" id="TIGR01905">
    <property type="entry name" value="paired_CXXCH_1"/>
    <property type="match status" value="8"/>
</dbReference>
<organism evidence="4 5">
    <name type="scientific">Geomonas terrae</name>
    <dbReference type="NCBI Taxonomy" id="2562681"/>
    <lineage>
        <taxon>Bacteria</taxon>
        <taxon>Pseudomonadati</taxon>
        <taxon>Thermodesulfobacteriota</taxon>
        <taxon>Desulfuromonadia</taxon>
        <taxon>Geobacterales</taxon>
        <taxon>Geobacteraceae</taxon>
        <taxon>Geomonas</taxon>
    </lineage>
</organism>
<proteinExistence type="predicted"/>
<dbReference type="Gene3D" id="3.90.10.10">
    <property type="entry name" value="Cytochrome C3"/>
    <property type="match status" value="3"/>
</dbReference>
<feature type="domain" description="Doubled CXXCH motif" evidence="3">
    <location>
        <begin position="155"/>
        <end position="193"/>
    </location>
</feature>
<dbReference type="PANTHER" id="PTHR35038:SF6">
    <property type="entry name" value="SURFACE LOCALIZED DECAHEME CYTOCHROME C LIPOPROTEIN"/>
    <property type="match status" value="1"/>
</dbReference>
<keyword evidence="5" id="KW-1185">Reference proteome</keyword>
<feature type="domain" description="Doubled CXXCH motif" evidence="3">
    <location>
        <begin position="106"/>
        <end position="144"/>
    </location>
</feature>
<evidence type="ECO:0000313" key="5">
    <source>
        <dbReference type="Proteomes" id="UP000306416"/>
    </source>
</evidence>
<feature type="domain" description="Doubled CXXCH motif" evidence="3">
    <location>
        <begin position="285"/>
        <end position="319"/>
    </location>
</feature>
<protein>
    <submittedName>
        <fullName evidence="4">Cytochrome C</fullName>
    </submittedName>
</protein>
<feature type="signal peptide" evidence="2">
    <location>
        <begin position="1"/>
        <end position="23"/>
    </location>
</feature>
<dbReference type="SUPFAM" id="SSF48695">
    <property type="entry name" value="Multiheme cytochromes"/>
    <property type="match status" value="2"/>
</dbReference>
<sequence>MKQHTEILIMILLALLYVASAAAQDNALLMFKLKPGATGKVCMDCHVNIQETVKKPFVHTPVKSGDCTGCHNPHTSSHGKLLAADSKQICAQCHATVIPADARSSHKPVAEGNCMKCHSPHASENRFNMLRAGNALCLDCHKAMGDTLAKVKHKHSPVTTGCLTCHLPHASSKAGFLLKDEVPALCTGCHKVDKPIFIKQHMNYPVAKARCTACHDPHGSDMPSLLYNNVHKPVASKMCSQCHNDATSSSPLQTKRSGSELCKECHSDMVNSTFAKNKVHWPLLGKQGCLTCHNPHAAKEKGLLKADLITVCGSCHKDTIQRQEKSLTKHDPIQKGNCMACHDPHASNSQFLTNKPSIIDVCGKCHDWQKHSTHPIGDKIKDKRNKNLTMQCLSCHRAHGTEYKHFIPFPTTSDLCTQCHDQYKR</sequence>
<dbReference type="InterPro" id="IPR036280">
    <property type="entry name" value="Multihaem_cyt_sf"/>
</dbReference>
<gene>
    <name evidence="4" type="ORF">E4633_14580</name>
</gene>
<name>A0A4S1CDK3_9BACT</name>
<feature type="domain" description="Doubled CXXCH motif" evidence="3">
    <location>
        <begin position="205"/>
        <end position="226"/>
    </location>
</feature>
<comment type="caution">
    <text evidence="4">The sequence shown here is derived from an EMBL/GenBank/DDBJ whole genome shotgun (WGS) entry which is preliminary data.</text>
</comment>
<evidence type="ECO:0000256" key="2">
    <source>
        <dbReference type="SAM" id="SignalP"/>
    </source>
</evidence>
<dbReference type="InterPro" id="IPR010177">
    <property type="entry name" value="Paired_CXXCH_1"/>
</dbReference>
<dbReference type="Proteomes" id="UP000306416">
    <property type="component" value="Unassembled WGS sequence"/>
</dbReference>
<dbReference type="GO" id="GO:0016491">
    <property type="term" value="F:oxidoreductase activity"/>
    <property type="evidence" value="ECO:0007669"/>
    <property type="project" value="TreeGrafter"/>
</dbReference>
<dbReference type="Gene3D" id="1.10.1130.10">
    <property type="entry name" value="Flavocytochrome C3, Chain A"/>
    <property type="match status" value="1"/>
</dbReference>
<dbReference type="Pfam" id="PF09699">
    <property type="entry name" value="Paired_CXXCH_1"/>
    <property type="match status" value="8"/>
</dbReference>
<accession>A0A4S1CDK3</accession>
<evidence type="ECO:0000256" key="1">
    <source>
        <dbReference type="ARBA" id="ARBA00022729"/>
    </source>
</evidence>
<evidence type="ECO:0000313" key="4">
    <source>
        <dbReference type="EMBL" id="TGU71534.1"/>
    </source>
</evidence>
<dbReference type="InterPro" id="IPR051829">
    <property type="entry name" value="Multiheme_Cytochr_ET"/>
</dbReference>